<evidence type="ECO:0000256" key="1">
    <source>
        <dbReference type="SAM" id="Phobius"/>
    </source>
</evidence>
<comment type="caution">
    <text evidence="3">The sequence shown here is derived from an EMBL/GenBank/DDBJ whole genome shotgun (WGS) entry which is preliminary data.</text>
</comment>
<protein>
    <recommendedName>
        <fullName evidence="2">LytR/CpsA/Psr regulator C-terminal domain-containing protein</fullName>
    </recommendedName>
</protein>
<dbReference type="Pfam" id="PF13399">
    <property type="entry name" value="LytR_C"/>
    <property type="match status" value="1"/>
</dbReference>
<dbReference type="Gene3D" id="3.30.70.2390">
    <property type="match status" value="1"/>
</dbReference>
<feature type="domain" description="LytR/CpsA/Psr regulator C-terminal" evidence="2">
    <location>
        <begin position="331"/>
        <end position="371"/>
    </location>
</feature>
<dbReference type="AlphaFoldDB" id="A0A2M7ATC5"/>
<accession>A0A2M7ATC5</accession>
<dbReference type="EMBL" id="PEWA01000005">
    <property type="protein sequence ID" value="PIU73813.1"/>
    <property type="molecule type" value="Genomic_DNA"/>
</dbReference>
<keyword evidence="1" id="KW-0812">Transmembrane</keyword>
<proteinExistence type="predicted"/>
<evidence type="ECO:0000313" key="3">
    <source>
        <dbReference type="EMBL" id="PIU73813.1"/>
    </source>
</evidence>
<gene>
    <name evidence="3" type="ORF">COS78_00365</name>
</gene>
<evidence type="ECO:0000259" key="2">
    <source>
        <dbReference type="Pfam" id="PF13399"/>
    </source>
</evidence>
<feature type="transmembrane region" description="Helical" evidence="1">
    <location>
        <begin position="269"/>
        <end position="291"/>
    </location>
</feature>
<dbReference type="InterPro" id="IPR027381">
    <property type="entry name" value="LytR/CpsA/Psr_C"/>
</dbReference>
<dbReference type="Proteomes" id="UP000231407">
    <property type="component" value="Unassembled WGS sequence"/>
</dbReference>
<sequence>MSLFGGQKVVIWPKAKTLDIYLNRHDDNILSFDINLWQTLPDTEITRLSQFLKSNHFTSATVLIEDDIVFTKSFIYDQAVTTLDPKEVVALSKDMVSFDIDPGSVTFELIPRGDKTLVSTRIFNQKKLAPLLKNLSLLNLKLKYSAVSESLAKVFSGFYQEPFFVFYPLDSDSEYIAALCSKGKVYFTSPIKKALPEVKKIINYSKSYFSTHVSKVFLPETIAANLDLPNVDKTIYTETQLAIDINLPSNLPLPVAGIIGVPMENKKNILPIIAVFLFTAIIAAVIVWAVLSQSNKNSGVANPSADLITPVPTIEPSPTPEVTAVMPAKTIKLQVLNATDISGQAATIKAELVKLGFSSVAVGNSKESIVGNLISLKPALSTSSAYFKSKIAGFADAIISELKANSTYDVVFTIGIDLKTGQPSATATPQLTPTE</sequence>
<keyword evidence="1" id="KW-1133">Transmembrane helix</keyword>
<evidence type="ECO:0000313" key="4">
    <source>
        <dbReference type="Proteomes" id="UP000231407"/>
    </source>
</evidence>
<organism evidence="3 4">
    <name type="scientific">Candidatus Shapirobacteria bacterium CG06_land_8_20_14_3_00_40_12</name>
    <dbReference type="NCBI Taxonomy" id="1974881"/>
    <lineage>
        <taxon>Bacteria</taxon>
        <taxon>Candidatus Shapironibacteriota</taxon>
    </lineage>
</organism>
<name>A0A2M7ATC5_9BACT</name>
<keyword evidence="1" id="KW-0472">Membrane</keyword>
<reference evidence="4" key="1">
    <citation type="submission" date="2017-09" db="EMBL/GenBank/DDBJ databases">
        <title>Depth-based differentiation of microbial function through sediment-hosted aquifers and enrichment of novel symbionts in the deep terrestrial subsurface.</title>
        <authorList>
            <person name="Probst A.J."/>
            <person name="Ladd B."/>
            <person name="Jarett J.K."/>
            <person name="Geller-Mcgrath D.E."/>
            <person name="Sieber C.M.K."/>
            <person name="Emerson J.B."/>
            <person name="Anantharaman K."/>
            <person name="Thomas B.C."/>
            <person name="Malmstrom R."/>
            <person name="Stieglmeier M."/>
            <person name="Klingl A."/>
            <person name="Woyke T."/>
            <person name="Ryan C.M."/>
            <person name="Banfield J.F."/>
        </authorList>
    </citation>
    <scope>NUCLEOTIDE SEQUENCE [LARGE SCALE GENOMIC DNA]</scope>
</reference>